<accession>A0A1I1PDK8</accession>
<dbReference type="GO" id="GO:0008745">
    <property type="term" value="F:N-acetylmuramoyl-L-alanine amidase activity"/>
    <property type="evidence" value="ECO:0007669"/>
    <property type="project" value="UniProtKB-EC"/>
</dbReference>
<keyword evidence="6" id="KW-0732">Signal</keyword>
<dbReference type="Pfam" id="PF19127">
    <property type="entry name" value="Choline_bind_3"/>
    <property type="match status" value="1"/>
</dbReference>
<feature type="repeat" description="Cell wall-binding" evidence="4">
    <location>
        <begin position="88"/>
        <end position="108"/>
    </location>
</feature>
<feature type="repeat" description="Cell wall-binding" evidence="4">
    <location>
        <begin position="48"/>
        <end position="67"/>
    </location>
</feature>
<dbReference type="Gene3D" id="3.90.1720.10">
    <property type="entry name" value="endopeptidase domain like (from Nostoc punctiforme)"/>
    <property type="match status" value="1"/>
</dbReference>
<evidence type="ECO:0000256" key="6">
    <source>
        <dbReference type="SAM" id="SignalP"/>
    </source>
</evidence>
<dbReference type="InterPro" id="IPR003646">
    <property type="entry name" value="SH3-like_bac-type"/>
</dbReference>
<dbReference type="RefSeq" id="WP_090092037.1">
    <property type="nucleotide sequence ID" value="NZ_FOMG01000018.1"/>
</dbReference>
<keyword evidence="10" id="KW-1185">Reference proteome</keyword>
<organism evidence="9 10">
    <name type="scientific">Clostridium uliginosum</name>
    <dbReference type="NCBI Taxonomy" id="119641"/>
    <lineage>
        <taxon>Bacteria</taxon>
        <taxon>Bacillati</taxon>
        <taxon>Bacillota</taxon>
        <taxon>Clostridia</taxon>
        <taxon>Eubacteriales</taxon>
        <taxon>Clostridiaceae</taxon>
        <taxon>Clostridium</taxon>
    </lineage>
</organism>
<dbReference type="Pfam" id="PF05257">
    <property type="entry name" value="CHAP"/>
    <property type="match status" value="1"/>
</dbReference>
<dbReference type="Pfam" id="PF08239">
    <property type="entry name" value="SH3_3"/>
    <property type="match status" value="1"/>
</dbReference>
<dbReference type="EC" id="3.5.1.28" evidence="2"/>
<gene>
    <name evidence="9" type="ORF">SAMN05421842_11833</name>
</gene>
<dbReference type="Gene3D" id="2.10.270.10">
    <property type="entry name" value="Cholin Binding"/>
    <property type="match status" value="2"/>
</dbReference>
<evidence type="ECO:0000259" key="8">
    <source>
        <dbReference type="PROSITE" id="PS51781"/>
    </source>
</evidence>
<dbReference type="Pfam" id="PF01473">
    <property type="entry name" value="Choline_bind_1"/>
    <property type="match status" value="2"/>
</dbReference>
<evidence type="ECO:0000313" key="9">
    <source>
        <dbReference type="EMBL" id="SFD05698.1"/>
    </source>
</evidence>
<name>A0A1I1PDK8_9CLOT</name>
<keyword evidence="3" id="KW-0677">Repeat</keyword>
<evidence type="ECO:0000256" key="4">
    <source>
        <dbReference type="PROSITE-ProRule" id="PRU00591"/>
    </source>
</evidence>
<evidence type="ECO:0000256" key="2">
    <source>
        <dbReference type="ARBA" id="ARBA00011901"/>
    </source>
</evidence>
<dbReference type="PROSITE" id="PS51170">
    <property type="entry name" value="CW"/>
    <property type="match status" value="3"/>
</dbReference>
<dbReference type="PROSITE" id="PS51781">
    <property type="entry name" value="SH3B"/>
    <property type="match status" value="1"/>
</dbReference>
<sequence>MKKIFLKKIITTAIISTIISTMYPVAASATWIKDSQNKWNWTENGEKAIGWNLIDGKWYYFSNDGIMSIGWIRYSNKWYNLSLNGAMNTGWIKNSDGNWYNLSQSGEMNIGWINEDGTWYFTNSSGAMQTGVVEIDGKSYIFSESGSLLKDQEQVIQKLESSDDNDKEGKTRVGYVATDSNPLNVRSQASLSSDIIGTLSKGTKIILIDEENNGFWHISANGLDGWASSTWISFEKPVDNQENVISDSDNNLNSDTDTNTNSNSSNAQIRTTAPDTDNKCYYSDANVFYQVKLSPPFLSKGSKIQGNCTWYAWGRAWEMIGYKPTAAGLIGNACSWWEENKESGKYKYGSTPKVGAIAVWKSSMPNSGGHGHVAIVEKIENGKTYISESMWQTVLFKYREIYGTQDLYGYIYLDEPNY</sequence>
<feature type="signal peptide" evidence="6">
    <location>
        <begin position="1"/>
        <end position="27"/>
    </location>
</feature>
<dbReference type="InterPro" id="IPR018337">
    <property type="entry name" value="Cell_wall/Cho-bd_repeat"/>
</dbReference>
<dbReference type="SUPFAM" id="SSF54001">
    <property type="entry name" value="Cysteine proteinases"/>
    <property type="match status" value="1"/>
</dbReference>
<feature type="domain" description="Peptidase C51" evidence="7">
    <location>
        <begin position="283"/>
        <end position="412"/>
    </location>
</feature>
<dbReference type="SMART" id="SM00287">
    <property type="entry name" value="SH3b"/>
    <property type="match status" value="1"/>
</dbReference>
<dbReference type="Gene3D" id="2.30.30.40">
    <property type="entry name" value="SH3 Domains"/>
    <property type="match status" value="1"/>
</dbReference>
<evidence type="ECO:0000256" key="3">
    <source>
        <dbReference type="ARBA" id="ARBA00022737"/>
    </source>
</evidence>
<reference evidence="9 10" key="1">
    <citation type="submission" date="2016-10" db="EMBL/GenBank/DDBJ databases">
        <authorList>
            <person name="de Groot N.N."/>
        </authorList>
    </citation>
    <scope>NUCLEOTIDE SEQUENCE [LARGE SCALE GENOMIC DNA]</scope>
    <source>
        <strain evidence="9 10">DSM 12992</strain>
    </source>
</reference>
<evidence type="ECO:0000256" key="1">
    <source>
        <dbReference type="ARBA" id="ARBA00001561"/>
    </source>
</evidence>
<evidence type="ECO:0000256" key="5">
    <source>
        <dbReference type="SAM" id="MobiDB-lite"/>
    </source>
</evidence>
<dbReference type="Proteomes" id="UP000199263">
    <property type="component" value="Unassembled WGS sequence"/>
</dbReference>
<feature type="domain" description="SH3b" evidence="8">
    <location>
        <begin position="171"/>
        <end position="236"/>
    </location>
</feature>
<evidence type="ECO:0000259" key="7">
    <source>
        <dbReference type="PROSITE" id="PS50911"/>
    </source>
</evidence>
<feature type="chain" id="PRO_5039530116" description="N-acetylmuramoyl-L-alanine amidase" evidence="6">
    <location>
        <begin position="28"/>
        <end position="418"/>
    </location>
</feature>
<dbReference type="EMBL" id="FOMG01000018">
    <property type="protein sequence ID" value="SFD05698.1"/>
    <property type="molecule type" value="Genomic_DNA"/>
</dbReference>
<dbReference type="InterPro" id="IPR007921">
    <property type="entry name" value="CHAP_dom"/>
</dbReference>
<dbReference type="InterPro" id="IPR038765">
    <property type="entry name" value="Papain-like_cys_pep_sf"/>
</dbReference>
<feature type="repeat" description="Cell wall-binding" evidence="4">
    <location>
        <begin position="109"/>
        <end position="128"/>
    </location>
</feature>
<dbReference type="SUPFAM" id="SSF69360">
    <property type="entry name" value="Cell wall binding repeat"/>
    <property type="match status" value="1"/>
</dbReference>
<dbReference type="PROSITE" id="PS50911">
    <property type="entry name" value="CHAP"/>
    <property type="match status" value="1"/>
</dbReference>
<proteinExistence type="predicted"/>
<comment type="catalytic activity">
    <reaction evidence="1">
        <text>Hydrolyzes the link between N-acetylmuramoyl residues and L-amino acid residues in certain cell-wall glycopeptides.</text>
        <dbReference type="EC" id="3.5.1.28"/>
    </reaction>
</comment>
<evidence type="ECO:0000313" key="10">
    <source>
        <dbReference type="Proteomes" id="UP000199263"/>
    </source>
</evidence>
<feature type="region of interest" description="Disordered" evidence="5">
    <location>
        <begin position="242"/>
        <end position="272"/>
    </location>
</feature>
<protein>
    <recommendedName>
        <fullName evidence="2">N-acetylmuramoyl-L-alanine amidase</fullName>
        <ecNumber evidence="2">3.5.1.28</ecNumber>
    </recommendedName>
</protein>
<feature type="compositionally biased region" description="Low complexity" evidence="5">
    <location>
        <begin position="246"/>
        <end position="266"/>
    </location>
</feature>
<dbReference type="AlphaFoldDB" id="A0A1I1PDK8"/>
<dbReference type="STRING" id="119641.SAMN05421842_11833"/>
<dbReference type="OrthoDB" id="1884925at2"/>